<keyword evidence="9" id="KW-1185">Reference proteome</keyword>
<dbReference type="GO" id="GO:0016020">
    <property type="term" value="C:membrane"/>
    <property type="evidence" value="ECO:0007669"/>
    <property type="project" value="UniProtKB-SubCell"/>
</dbReference>
<feature type="transmembrane region" description="Helical" evidence="7">
    <location>
        <begin position="339"/>
        <end position="357"/>
    </location>
</feature>
<organism evidence="8 9">
    <name type="scientific">Sandaracinus amylolyticus</name>
    <dbReference type="NCBI Taxonomy" id="927083"/>
    <lineage>
        <taxon>Bacteria</taxon>
        <taxon>Pseudomonadati</taxon>
        <taxon>Myxococcota</taxon>
        <taxon>Polyangia</taxon>
        <taxon>Polyangiales</taxon>
        <taxon>Sandaracinaceae</taxon>
        <taxon>Sandaracinus</taxon>
    </lineage>
</organism>
<dbReference type="PANTHER" id="PTHR21716">
    <property type="entry name" value="TRANSMEMBRANE PROTEIN"/>
    <property type="match status" value="1"/>
</dbReference>
<evidence type="ECO:0000256" key="6">
    <source>
        <dbReference type="SAM" id="MobiDB-lite"/>
    </source>
</evidence>
<reference evidence="8 9" key="1">
    <citation type="submission" date="2015-03" db="EMBL/GenBank/DDBJ databases">
        <title>Genome assembly of Sandaracinus amylolyticus DSM 53668.</title>
        <authorList>
            <person name="Sharma G."/>
            <person name="Subramanian S."/>
        </authorList>
    </citation>
    <scope>NUCLEOTIDE SEQUENCE [LARGE SCALE GENOMIC DNA]</scope>
    <source>
        <strain evidence="8 9">DSM 53668</strain>
    </source>
</reference>
<dbReference type="Pfam" id="PF01594">
    <property type="entry name" value="AI-2E_transport"/>
    <property type="match status" value="1"/>
</dbReference>
<comment type="similarity">
    <text evidence="2">Belongs to the autoinducer-2 exporter (AI-2E) (TC 2.A.86) family.</text>
</comment>
<evidence type="ECO:0000313" key="9">
    <source>
        <dbReference type="Proteomes" id="UP000034883"/>
    </source>
</evidence>
<accession>A0A0F6W9A9</accession>
<protein>
    <recommendedName>
        <fullName evidence="10">Permease</fullName>
    </recommendedName>
</protein>
<comment type="subcellular location">
    <subcellularLocation>
        <location evidence="1">Membrane</location>
        <topology evidence="1">Multi-pass membrane protein</topology>
    </subcellularLocation>
</comment>
<dbReference type="STRING" id="927083.DB32_007899"/>
<feature type="transmembrane region" description="Helical" evidence="7">
    <location>
        <begin position="302"/>
        <end position="332"/>
    </location>
</feature>
<dbReference type="OrthoDB" id="9773730at2"/>
<dbReference type="AlphaFoldDB" id="A0A0F6W9A9"/>
<evidence type="ECO:0000256" key="3">
    <source>
        <dbReference type="ARBA" id="ARBA00022692"/>
    </source>
</evidence>
<proteinExistence type="inferred from homology"/>
<dbReference type="KEGG" id="samy:DB32_007899"/>
<dbReference type="InterPro" id="IPR002549">
    <property type="entry name" value="AI-2E-like"/>
</dbReference>
<feature type="transmembrane region" description="Helical" evidence="7">
    <location>
        <begin position="217"/>
        <end position="240"/>
    </location>
</feature>
<evidence type="ECO:0000256" key="1">
    <source>
        <dbReference type="ARBA" id="ARBA00004141"/>
    </source>
</evidence>
<dbReference type="EMBL" id="CP011125">
    <property type="protein sequence ID" value="AKF10750.1"/>
    <property type="molecule type" value="Genomic_DNA"/>
</dbReference>
<feature type="transmembrane region" description="Helical" evidence="7">
    <location>
        <begin position="369"/>
        <end position="397"/>
    </location>
</feature>
<evidence type="ECO:0000256" key="5">
    <source>
        <dbReference type="ARBA" id="ARBA00023136"/>
    </source>
</evidence>
<evidence type="ECO:0008006" key="10">
    <source>
        <dbReference type="Google" id="ProtNLM"/>
    </source>
</evidence>
<dbReference type="Proteomes" id="UP000034883">
    <property type="component" value="Chromosome"/>
</dbReference>
<keyword evidence="5 7" id="KW-0472">Membrane</keyword>
<feature type="region of interest" description="Disordered" evidence="6">
    <location>
        <begin position="55"/>
        <end position="76"/>
    </location>
</feature>
<dbReference type="RefSeq" id="WP_053237691.1">
    <property type="nucleotide sequence ID" value="NZ_CP011125.1"/>
</dbReference>
<feature type="transmembrane region" description="Helical" evidence="7">
    <location>
        <begin position="274"/>
        <end position="296"/>
    </location>
</feature>
<evidence type="ECO:0000256" key="4">
    <source>
        <dbReference type="ARBA" id="ARBA00022989"/>
    </source>
</evidence>
<name>A0A0F6W9A9_9BACT</name>
<sequence>MSTRTTVRLPATVVARTAATLDDDPRFDAFDRAPVLGAPDLDRASVDALAPLRASVSSPSSSYPGVPIAPPTTSSGAPTPRHVIALRVGLALLFVATCVVLWPFWPWLTLAAWFAALARPIVERLARVTHGRRAAAAVVTMLLLVLSLGPLLGLAVSLSADAADLVHEVTRTRSGRQAVIAIVSPDGAIPRPDLDVPTVVHVFRSQGERAWTMASSVAGATADLVLGLFVFFTAAFFCLVDGPRAFEWVERHTPIAHRHALRFAGAFVETGRGLFVGVGLTGLVQAVIATAAYWALGVPRPFVLGVLTFVASFIPTVGTALVWVPVALGLAFTGRESEAALLAGVGILVVGTVDNLLRPVLARWGRLHMHTFVVLVSMLGGLAVAGGWGLMLGPLVVRLTLEALRIAKEEEIV</sequence>
<evidence type="ECO:0000313" key="8">
    <source>
        <dbReference type="EMBL" id="AKF10750.1"/>
    </source>
</evidence>
<feature type="transmembrane region" description="Helical" evidence="7">
    <location>
        <begin position="84"/>
        <end position="104"/>
    </location>
</feature>
<gene>
    <name evidence="8" type="ORF">DB32_007899</name>
</gene>
<keyword evidence="3 7" id="KW-0812">Transmembrane</keyword>
<keyword evidence="4 7" id="KW-1133">Transmembrane helix</keyword>
<evidence type="ECO:0000256" key="2">
    <source>
        <dbReference type="ARBA" id="ARBA00009773"/>
    </source>
</evidence>
<dbReference type="PANTHER" id="PTHR21716:SF4">
    <property type="entry name" value="TRANSMEMBRANE PROTEIN 245"/>
    <property type="match status" value="1"/>
</dbReference>
<feature type="transmembrane region" description="Helical" evidence="7">
    <location>
        <begin position="138"/>
        <end position="160"/>
    </location>
</feature>
<evidence type="ECO:0000256" key="7">
    <source>
        <dbReference type="SAM" id="Phobius"/>
    </source>
</evidence>